<dbReference type="Pfam" id="PF07887">
    <property type="entry name" value="Calmodulin_bind"/>
    <property type="match status" value="1"/>
</dbReference>
<evidence type="ECO:0000313" key="12">
    <source>
        <dbReference type="Proteomes" id="UP000593563"/>
    </source>
</evidence>
<keyword evidence="5" id="KW-0010">Activator</keyword>
<name>A0A6L5BDJ7_APIGR</name>
<comment type="similarity">
    <text evidence="2">Belongs to the plant ACBP60 protein family.</text>
</comment>
<dbReference type="GO" id="GO:0005634">
    <property type="term" value="C:nucleus"/>
    <property type="evidence" value="ECO:0007669"/>
    <property type="project" value="UniProtKB-SubCell"/>
</dbReference>
<evidence type="ECO:0000256" key="5">
    <source>
        <dbReference type="ARBA" id="ARBA00023159"/>
    </source>
</evidence>
<evidence type="ECO:0000256" key="6">
    <source>
        <dbReference type="ARBA" id="ARBA00023163"/>
    </source>
</evidence>
<dbReference type="AlphaFoldDB" id="A0A6L5BDJ7"/>
<accession>A0A6L5BDJ7</accession>
<dbReference type="Pfam" id="PF20452">
    <property type="entry name" value="Calmod_bind_C"/>
    <property type="match status" value="1"/>
</dbReference>
<dbReference type="Proteomes" id="UP000593563">
    <property type="component" value="Unassembled WGS sequence"/>
</dbReference>
<dbReference type="GO" id="GO:0080142">
    <property type="term" value="P:regulation of salicylic acid biosynthetic process"/>
    <property type="evidence" value="ECO:0007669"/>
    <property type="project" value="TreeGrafter"/>
</dbReference>
<keyword evidence="7" id="KW-0539">Nucleus</keyword>
<reference evidence="11" key="1">
    <citation type="submission" date="2020-01" db="EMBL/GenBank/DDBJ databases">
        <title>The Celery Genome Sequence Reveals Sequential Paleo-tetraploidization, Resistance Gene Elimination, Karyotype Evolution, and Functional Innovation in Apiales.</title>
        <authorList>
            <person name="Song X."/>
        </authorList>
    </citation>
    <scope>NUCLEOTIDE SEQUENCE</scope>
    <source>
        <tissue evidence="11">Leaf</tissue>
    </source>
</reference>
<dbReference type="EMBL" id="WRXP01000264">
    <property type="protein sequence ID" value="KAF1002897.1"/>
    <property type="molecule type" value="Genomic_DNA"/>
</dbReference>
<evidence type="ECO:0000256" key="1">
    <source>
        <dbReference type="ARBA" id="ARBA00004123"/>
    </source>
</evidence>
<evidence type="ECO:0000256" key="2">
    <source>
        <dbReference type="ARBA" id="ARBA00007214"/>
    </source>
</evidence>
<protein>
    <submittedName>
        <fullName evidence="11">Uncharacterized protein</fullName>
    </submittedName>
</protein>
<evidence type="ECO:0000256" key="3">
    <source>
        <dbReference type="ARBA" id="ARBA00023015"/>
    </source>
</evidence>
<keyword evidence="3" id="KW-0805">Transcription regulation</keyword>
<evidence type="ECO:0000313" key="11">
    <source>
        <dbReference type="EMBL" id="KAF1002897.1"/>
    </source>
</evidence>
<dbReference type="InterPro" id="IPR046829">
    <property type="entry name" value="Calmod_bind_C"/>
</dbReference>
<dbReference type="Pfam" id="PF20451">
    <property type="entry name" value="Calmod_bind_M"/>
    <property type="match status" value="1"/>
</dbReference>
<dbReference type="GO" id="GO:0003700">
    <property type="term" value="F:DNA-binding transcription factor activity"/>
    <property type="evidence" value="ECO:0007669"/>
    <property type="project" value="TreeGrafter"/>
</dbReference>
<sequence length="497" mass="56396">MNPRMSTPGQSDVPVNMELQQNYNTSEDDDSTSIFDIRRKERLELLIVRTIQRVIGPIMGDLVRKVVKEEIELVQENLIRRLQCNLSRQGSTSEPRYLRLKFLDNVKSPVLTSSKIEGEDGTSINLALVDSLSGKVVKIGPEAAAKVEILVLEGDYAGHEGRNGNLDDFNNRVVREMEGKKSVLQGTTTLKLKEGISSIDNISFTQNSIWMRNSKFCLGARAVNSFPGTTIEPAKTESFNLKDNRTKSYAKKDVPSLLDKVSRLRHIGKGGSTKLNDQSIYTVKDLLKLLNTNPERLYKILKVSSKIWEEITDHAKTCLIDEEVYMYIDHNSQQKSGVVFDVIGQVKGLLKGSQYLPMDMLSDTEQKNAQKLVASAFDRWEDVSRYDDENSFMESLPHELESTMIEIPSPYINQDFLFDLCEQAGISSYGTSTSLTGEEFLQSLNFNEQHVQLNPELNPKLLWKRVICVIRVSRCFMIRKRVGSLERDRVNKKQKIS</sequence>
<keyword evidence="4" id="KW-0238">DNA-binding</keyword>
<organism evidence="11 12">
    <name type="scientific">Apium graveolens</name>
    <name type="common">Celery</name>
    <dbReference type="NCBI Taxonomy" id="4045"/>
    <lineage>
        <taxon>Eukaryota</taxon>
        <taxon>Viridiplantae</taxon>
        <taxon>Streptophyta</taxon>
        <taxon>Embryophyta</taxon>
        <taxon>Tracheophyta</taxon>
        <taxon>Spermatophyta</taxon>
        <taxon>Magnoliopsida</taxon>
        <taxon>eudicotyledons</taxon>
        <taxon>Gunneridae</taxon>
        <taxon>Pentapetalae</taxon>
        <taxon>asterids</taxon>
        <taxon>campanulids</taxon>
        <taxon>Apiales</taxon>
        <taxon>Apiaceae</taxon>
        <taxon>Apioideae</taxon>
        <taxon>apioid superclade</taxon>
        <taxon>Apieae</taxon>
        <taxon>Apium</taxon>
    </lineage>
</organism>
<evidence type="ECO:0000259" key="8">
    <source>
        <dbReference type="Pfam" id="PF07887"/>
    </source>
</evidence>
<comment type="caution">
    <text evidence="11">The sequence shown here is derived from an EMBL/GenBank/DDBJ whole genome shotgun (WGS) entry which is preliminary data.</text>
</comment>
<feature type="domain" description="Calmodulin binding protein central" evidence="9">
    <location>
        <begin position="257"/>
        <end position="318"/>
    </location>
</feature>
<keyword evidence="6" id="KW-0804">Transcription</keyword>
<evidence type="ECO:0000256" key="7">
    <source>
        <dbReference type="ARBA" id="ARBA00023242"/>
    </source>
</evidence>
<feature type="domain" description="Calmodulin binding protein-like N-terminal" evidence="8">
    <location>
        <begin position="98"/>
        <end position="244"/>
    </location>
</feature>
<proteinExistence type="inferred from homology"/>
<dbReference type="PANTHER" id="PTHR31713">
    <property type="entry name" value="OS02G0177800 PROTEIN"/>
    <property type="match status" value="1"/>
</dbReference>
<comment type="subcellular location">
    <subcellularLocation>
        <location evidence="1">Nucleus</location>
    </subcellularLocation>
</comment>
<gene>
    <name evidence="11" type="ORF">AG4045_010392</name>
</gene>
<dbReference type="GO" id="GO:0005516">
    <property type="term" value="F:calmodulin binding"/>
    <property type="evidence" value="ECO:0007669"/>
    <property type="project" value="InterPro"/>
</dbReference>
<dbReference type="PANTHER" id="PTHR31713:SF14">
    <property type="entry name" value="CALMODULIN-BINDING PROTEIN 60 A"/>
    <property type="match status" value="1"/>
</dbReference>
<dbReference type="GO" id="GO:0043565">
    <property type="term" value="F:sequence-specific DNA binding"/>
    <property type="evidence" value="ECO:0007669"/>
    <property type="project" value="TreeGrafter"/>
</dbReference>
<evidence type="ECO:0000259" key="10">
    <source>
        <dbReference type="Pfam" id="PF20452"/>
    </source>
</evidence>
<dbReference type="InterPro" id="IPR046830">
    <property type="entry name" value="Calmod_bind_M"/>
</dbReference>
<feature type="domain" description="Calmodulin binding protein C-terminal" evidence="10">
    <location>
        <begin position="324"/>
        <end position="384"/>
    </location>
</feature>
<evidence type="ECO:0000259" key="9">
    <source>
        <dbReference type="Pfam" id="PF20451"/>
    </source>
</evidence>
<evidence type="ECO:0000256" key="4">
    <source>
        <dbReference type="ARBA" id="ARBA00023125"/>
    </source>
</evidence>
<keyword evidence="12" id="KW-1185">Reference proteome</keyword>
<dbReference type="InterPro" id="IPR012416">
    <property type="entry name" value="CBP60"/>
</dbReference>
<dbReference type="InterPro" id="IPR046831">
    <property type="entry name" value="Calmodulin_bind_N"/>
</dbReference>